<protein>
    <recommendedName>
        <fullName evidence="2">Putative plant transposon protein domain-containing protein</fullName>
    </recommendedName>
</protein>
<proteinExistence type="predicted"/>
<reference evidence="3" key="1">
    <citation type="submission" date="2019-12" db="EMBL/GenBank/DDBJ databases">
        <title>Genome sequencing and annotation of Brassica cretica.</title>
        <authorList>
            <person name="Studholme D.J."/>
            <person name="Sarris P.F."/>
        </authorList>
    </citation>
    <scope>NUCLEOTIDE SEQUENCE</scope>
    <source>
        <strain evidence="3">PFS-001/15</strain>
        <tissue evidence="3">Leaf</tissue>
    </source>
</reference>
<dbReference type="AlphaFoldDB" id="A0A8S9HAA5"/>
<dbReference type="Pfam" id="PF20167">
    <property type="entry name" value="Transposase_32"/>
    <property type="match status" value="1"/>
</dbReference>
<evidence type="ECO:0000313" key="4">
    <source>
        <dbReference type="Proteomes" id="UP000712281"/>
    </source>
</evidence>
<dbReference type="OrthoDB" id="1078331at2759"/>
<dbReference type="EMBL" id="QGKW02001940">
    <property type="protein sequence ID" value="KAF2554779.1"/>
    <property type="molecule type" value="Genomic_DNA"/>
</dbReference>
<organism evidence="3 4">
    <name type="scientific">Brassica cretica</name>
    <name type="common">Mustard</name>
    <dbReference type="NCBI Taxonomy" id="69181"/>
    <lineage>
        <taxon>Eukaryota</taxon>
        <taxon>Viridiplantae</taxon>
        <taxon>Streptophyta</taxon>
        <taxon>Embryophyta</taxon>
        <taxon>Tracheophyta</taxon>
        <taxon>Spermatophyta</taxon>
        <taxon>Magnoliopsida</taxon>
        <taxon>eudicotyledons</taxon>
        <taxon>Gunneridae</taxon>
        <taxon>Pentapetalae</taxon>
        <taxon>rosids</taxon>
        <taxon>malvids</taxon>
        <taxon>Brassicales</taxon>
        <taxon>Brassicaceae</taxon>
        <taxon>Brassiceae</taxon>
        <taxon>Brassica</taxon>
    </lineage>
</organism>
<comment type="caution">
    <text evidence="3">The sequence shown here is derived from an EMBL/GenBank/DDBJ whole genome shotgun (WGS) entry which is preliminary data.</text>
</comment>
<gene>
    <name evidence="3" type="ORF">F2Q68_00014227</name>
</gene>
<dbReference type="InterPro" id="IPR046796">
    <property type="entry name" value="Transposase_32_dom"/>
</dbReference>
<name>A0A8S9HAA5_BRACR</name>
<evidence type="ECO:0000313" key="3">
    <source>
        <dbReference type="EMBL" id="KAF2554779.1"/>
    </source>
</evidence>
<sequence length="322" mass="37473">MTSSSSQSNRRRNRDARSASPHRREANPVMDFQSRLEATRLFFLSNDPVPNPWSLRHVSEASFSKYQELCIRGFLVQGNLVLDDPAVAEARRIVENVGWIYPCVDVRPFCPRVVRECISNLYSADDGVYIRGCWFDFDPVVINQLFMTPFVEQSHVWEGDDLSEAIIFLTDGRCRRWETFSLTYLLPQYHFLYKLCSLNWLPAFHEDSMIKNRLRFLCALVRKKPIDFGRLVYDQVLEMARSSDADKKIILPNFIYQTLILQKKIIHCGLVETKWTVTFQGVEEVVPISDMKSSYFEKLPQHLAYLVLSTSSARTYHFTTKS</sequence>
<feature type="domain" description="Putative plant transposon protein" evidence="2">
    <location>
        <begin position="105"/>
        <end position="260"/>
    </location>
</feature>
<dbReference type="Proteomes" id="UP000712281">
    <property type="component" value="Unassembled WGS sequence"/>
</dbReference>
<accession>A0A8S9HAA5</accession>
<evidence type="ECO:0000256" key="1">
    <source>
        <dbReference type="SAM" id="MobiDB-lite"/>
    </source>
</evidence>
<evidence type="ECO:0000259" key="2">
    <source>
        <dbReference type="Pfam" id="PF20167"/>
    </source>
</evidence>
<feature type="region of interest" description="Disordered" evidence="1">
    <location>
        <begin position="1"/>
        <end position="29"/>
    </location>
</feature>